<dbReference type="PANTHER" id="PTHR40047">
    <property type="entry name" value="UPF0703 PROTEIN YCGQ"/>
    <property type="match status" value="1"/>
</dbReference>
<evidence type="ECO:0000259" key="3">
    <source>
        <dbReference type="Pfam" id="PF21537"/>
    </source>
</evidence>
<keyword evidence="1" id="KW-0812">Transmembrane</keyword>
<name>A0A942U6P4_9BACI</name>
<feature type="transmembrane region" description="Helical" evidence="1">
    <location>
        <begin position="12"/>
        <end position="31"/>
    </location>
</feature>
<dbReference type="EMBL" id="JAGYPF010000003">
    <property type="protein sequence ID" value="MBS4213922.1"/>
    <property type="molecule type" value="Genomic_DNA"/>
</dbReference>
<protein>
    <submittedName>
        <fullName evidence="4">TIGR03943 family protein</fullName>
    </submittedName>
</protein>
<dbReference type="AlphaFoldDB" id="A0A942U6P4"/>
<evidence type="ECO:0000259" key="2">
    <source>
        <dbReference type="Pfam" id="PF09323"/>
    </source>
</evidence>
<evidence type="ECO:0000313" key="5">
    <source>
        <dbReference type="Proteomes" id="UP000679749"/>
    </source>
</evidence>
<evidence type="ECO:0000256" key="1">
    <source>
        <dbReference type="SAM" id="Phobius"/>
    </source>
</evidence>
<proteinExistence type="predicted"/>
<reference evidence="4" key="1">
    <citation type="submission" date="2021-05" db="EMBL/GenBank/DDBJ databases">
        <title>Novel Bacillus species.</title>
        <authorList>
            <person name="Liu G."/>
        </authorList>
    </citation>
    <scope>NUCLEOTIDE SEQUENCE</scope>
    <source>
        <strain evidence="4">FJAT-49825</strain>
    </source>
</reference>
<dbReference type="InterPro" id="IPR048447">
    <property type="entry name" value="DUF1980_C"/>
</dbReference>
<sequence>MGHRLNSASMHHFLKAAILIGFSIYIFWLTFSGDILQFVVPQLVIYIKIAAGFLIIVAAFQFYIAFLSLKKQVIICDCGHDHDHSHDHDSVFGHEHHHLLKNSIGKNILIYGLFLLPLLLGFVLPNNTLSSSLVENKGMNLGGISSKNGDKGAVVEVDGNADPALKKLFKTNVYDKDYAKLGMKLYKQNVIEMKDEWFIEKLQSMNTFVDNFQSKEIKIKGFIYREPGLSNNQFIIARMGMTHCIADISPFGIIAEADNPDQFANDSWFMITGRISKTNFNGQNVIKIEVEKAEPAVSPSVPYVYPDWKFGSKL</sequence>
<dbReference type="Pfam" id="PF09323">
    <property type="entry name" value="DUF1980"/>
    <property type="match status" value="2"/>
</dbReference>
<dbReference type="RefSeq" id="WP_213118434.1">
    <property type="nucleotide sequence ID" value="NZ_JAGYPF010000003.1"/>
</dbReference>
<accession>A0A942U6P4</accession>
<feature type="domain" description="DUF1980" evidence="3">
    <location>
        <begin position="170"/>
        <end position="306"/>
    </location>
</feature>
<keyword evidence="1" id="KW-1133">Transmembrane helix</keyword>
<dbReference type="InterPro" id="IPR015402">
    <property type="entry name" value="DUF1980"/>
</dbReference>
<feature type="domain" description="DUF1980" evidence="2">
    <location>
        <begin position="88"/>
        <end position="140"/>
    </location>
</feature>
<evidence type="ECO:0000313" key="4">
    <source>
        <dbReference type="EMBL" id="MBS4213922.1"/>
    </source>
</evidence>
<feature type="transmembrane region" description="Helical" evidence="1">
    <location>
        <begin position="43"/>
        <end position="66"/>
    </location>
</feature>
<dbReference type="InterPro" id="IPR048493">
    <property type="entry name" value="DUF1980_N"/>
</dbReference>
<dbReference type="Proteomes" id="UP000679749">
    <property type="component" value="Unassembled WGS sequence"/>
</dbReference>
<feature type="domain" description="DUF1980" evidence="2">
    <location>
        <begin position="14"/>
        <end position="86"/>
    </location>
</feature>
<dbReference type="PANTHER" id="PTHR40047:SF1">
    <property type="entry name" value="UPF0703 PROTEIN YCGQ"/>
    <property type="match status" value="1"/>
</dbReference>
<keyword evidence="1" id="KW-0472">Membrane</keyword>
<dbReference type="Pfam" id="PF21537">
    <property type="entry name" value="DUF1980_C"/>
    <property type="match status" value="1"/>
</dbReference>
<organism evidence="4 5">
    <name type="scientific">Neobacillus rhizophilus</name>
    <dbReference type="NCBI Taxonomy" id="2833579"/>
    <lineage>
        <taxon>Bacteria</taxon>
        <taxon>Bacillati</taxon>
        <taxon>Bacillota</taxon>
        <taxon>Bacilli</taxon>
        <taxon>Bacillales</taxon>
        <taxon>Bacillaceae</taxon>
        <taxon>Neobacillus</taxon>
    </lineage>
</organism>
<comment type="caution">
    <text evidence="4">The sequence shown here is derived from an EMBL/GenBank/DDBJ whole genome shotgun (WGS) entry which is preliminary data.</text>
</comment>
<dbReference type="NCBIfam" id="TIGR03943">
    <property type="entry name" value="TIGR03943 family putative permease subunit"/>
    <property type="match status" value="1"/>
</dbReference>
<feature type="transmembrane region" description="Helical" evidence="1">
    <location>
        <begin position="108"/>
        <end position="125"/>
    </location>
</feature>
<dbReference type="InterPro" id="IPR052955">
    <property type="entry name" value="UPF0703_membrane_permease"/>
</dbReference>
<gene>
    <name evidence="4" type="ORF">KHA99_15800</name>
</gene>
<keyword evidence="5" id="KW-1185">Reference proteome</keyword>